<dbReference type="GO" id="GO:0016779">
    <property type="term" value="F:nucleotidyltransferase activity"/>
    <property type="evidence" value="ECO:0007669"/>
    <property type="project" value="TreeGrafter"/>
</dbReference>
<dbReference type="Pfam" id="PF12804">
    <property type="entry name" value="NTP_transf_3"/>
    <property type="match status" value="1"/>
</dbReference>
<comment type="caution">
    <text evidence="3">The sequence shown here is derived from an EMBL/GenBank/DDBJ whole genome shotgun (WGS) entry which is preliminary data.</text>
</comment>
<dbReference type="Gene3D" id="3.90.550.10">
    <property type="entry name" value="Spore Coat Polysaccharide Biosynthesis Protein SpsA, Chain A"/>
    <property type="match status" value="1"/>
</dbReference>
<dbReference type="PANTHER" id="PTHR19136">
    <property type="entry name" value="MOLYBDENUM COFACTOR GUANYLYLTRANSFERASE"/>
    <property type="match status" value="1"/>
</dbReference>
<evidence type="ECO:0000259" key="2">
    <source>
        <dbReference type="Pfam" id="PF12804"/>
    </source>
</evidence>
<keyword evidence="1" id="KW-0808">Transferase</keyword>
<dbReference type="SUPFAM" id="SSF53448">
    <property type="entry name" value="Nucleotide-diphospho-sugar transferases"/>
    <property type="match status" value="1"/>
</dbReference>
<organism evidence="3">
    <name type="scientific">marine sediment metagenome</name>
    <dbReference type="NCBI Taxonomy" id="412755"/>
    <lineage>
        <taxon>unclassified sequences</taxon>
        <taxon>metagenomes</taxon>
        <taxon>ecological metagenomes</taxon>
    </lineage>
</organism>
<evidence type="ECO:0000313" key="3">
    <source>
        <dbReference type="EMBL" id="GAI77178.1"/>
    </source>
</evidence>
<accession>X1R9E6</accession>
<dbReference type="InterPro" id="IPR025877">
    <property type="entry name" value="MobA-like_NTP_Trfase"/>
</dbReference>
<dbReference type="InterPro" id="IPR029044">
    <property type="entry name" value="Nucleotide-diphossugar_trans"/>
</dbReference>
<evidence type="ECO:0000256" key="1">
    <source>
        <dbReference type="ARBA" id="ARBA00022679"/>
    </source>
</evidence>
<reference evidence="3" key="1">
    <citation type="journal article" date="2014" name="Front. Microbiol.">
        <title>High frequency of phylogenetically diverse reductive dehalogenase-homologous genes in deep subseafloor sedimentary metagenomes.</title>
        <authorList>
            <person name="Kawai M."/>
            <person name="Futagami T."/>
            <person name="Toyoda A."/>
            <person name="Takaki Y."/>
            <person name="Nishi S."/>
            <person name="Hori S."/>
            <person name="Arai W."/>
            <person name="Tsubouchi T."/>
            <person name="Morono Y."/>
            <person name="Uchiyama I."/>
            <person name="Ito T."/>
            <person name="Fujiyama A."/>
            <person name="Inagaki F."/>
            <person name="Takami H."/>
        </authorList>
    </citation>
    <scope>NUCLEOTIDE SEQUENCE</scope>
    <source>
        <strain evidence="3">Expedition CK06-06</strain>
    </source>
</reference>
<proteinExistence type="predicted"/>
<feature type="domain" description="MobA-like NTP transferase" evidence="2">
    <location>
        <begin position="5"/>
        <end position="133"/>
    </location>
</feature>
<dbReference type="AlphaFoldDB" id="X1R9E6"/>
<name>X1R9E6_9ZZZZ</name>
<gene>
    <name evidence="3" type="ORF">S12H4_20664</name>
</gene>
<protein>
    <recommendedName>
        <fullName evidence="2">MobA-like NTP transferase domain-containing protein</fullName>
    </recommendedName>
</protein>
<dbReference type="EMBL" id="BARW01010513">
    <property type="protein sequence ID" value="GAI77178.1"/>
    <property type="molecule type" value="Genomic_DNA"/>
</dbReference>
<dbReference type="PANTHER" id="PTHR19136:SF86">
    <property type="entry name" value="ADENOSYLCOBINAMIDE-PHOSPHATE GUANYLYLTRANSFERASE"/>
    <property type="match status" value="1"/>
</dbReference>
<sequence length="211" mass="23165">MRIVALIMAGGKGTRFGGDTEKPMAKFMGKPLIRRVIEAAKESKKITEIYVAVTAYSPKTAQEAANASVKVVETNGQGYHADVQQAVQEANLTGPVLIISADLPLLNGEFLDEIIEEYEESGKPALTVMIPEEAFREYGLSAVSLYEHEGKMYAVSGINIIDGQRILEEQEQEVIASKRPEAVFTANSLKDLESAKNYLLRTKIDSKQNND</sequence>